<dbReference type="PANTHER" id="PTHR39327">
    <property type="match status" value="1"/>
</dbReference>
<keyword evidence="1" id="KW-0732">Signal</keyword>
<dbReference type="InterPro" id="IPR010319">
    <property type="entry name" value="Transglutaminase-like_Cys_pept"/>
</dbReference>
<feature type="signal peptide" evidence="1">
    <location>
        <begin position="1"/>
        <end position="24"/>
    </location>
</feature>
<dbReference type="KEGG" id="barh:WN72_12000"/>
<dbReference type="Proteomes" id="UP000594015">
    <property type="component" value="Chromosome"/>
</dbReference>
<dbReference type="PANTHER" id="PTHR39327:SF1">
    <property type="entry name" value="BLR5470 PROTEIN"/>
    <property type="match status" value="1"/>
</dbReference>
<evidence type="ECO:0008006" key="4">
    <source>
        <dbReference type="Google" id="ProtNLM"/>
    </source>
</evidence>
<proteinExistence type="predicted"/>
<dbReference type="Pfam" id="PF06035">
    <property type="entry name" value="Peptidase_C93"/>
    <property type="match status" value="1"/>
</dbReference>
<dbReference type="PROSITE" id="PS51257">
    <property type="entry name" value="PROKAR_LIPOPROTEIN"/>
    <property type="match status" value="1"/>
</dbReference>
<organism evidence="2 3">
    <name type="scientific">Bradyrhizobium arachidis</name>
    <dbReference type="NCBI Taxonomy" id="858423"/>
    <lineage>
        <taxon>Bacteria</taxon>
        <taxon>Pseudomonadati</taxon>
        <taxon>Pseudomonadota</taxon>
        <taxon>Alphaproteobacteria</taxon>
        <taxon>Hyphomicrobiales</taxon>
        <taxon>Nitrobacteraceae</taxon>
        <taxon>Bradyrhizobium</taxon>
    </lineage>
</organism>
<dbReference type="RefSeq" id="WP_092218162.1">
    <property type="nucleotide sequence ID" value="NZ_CP030050.1"/>
</dbReference>
<reference evidence="2 3" key="1">
    <citation type="submission" date="2018-06" db="EMBL/GenBank/DDBJ databases">
        <title>Comparative genomics of Bradyrhizobium nodulating Arachidis hypogaea.</title>
        <authorList>
            <person name="Li Y."/>
        </authorList>
    </citation>
    <scope>NUCLEOTIDE SEQUENCE [LARGE SCALE GENOMIC DNA]</scope>
    <source>
        <strain evidence="2 3">CCBAU 051107</strain>
    </source>
</reference>
<accession>A0AAE7TG93</accession>
<dbReference type="EMBL" id="CP030050">
    <property type="protein sequence ID" value="QOZ66954.1"/>
    <property type="molecule type" value="Genomic_DNA"/>
</dbReference>
<protein>
    <recommendedName>
        <fullName evidence="4">Transglutaminase-like cysteine proteinase BTLCP</fullName>
    </recommendedName>
</protein>
<evidence type="ECO:0000313" key="3">
    <source>
        <dbReference type="Proteomes" id="UP000594015"/>
    </source>
</evidence>
<name>A0AAE7TG93_9BRAD</name>
<gene>
    <name evidence="2" type="ORF">WN72_12000</name>
</gene>
<evidence type="ECO:0000313" key="2">
    <source>
        <dbReference type="EMBL" id="QOZ66954.1"/>
    </source>
</evidence>
<dbReference type="AlphaFoldDB" id="A0AAE7TG93"/>
<sequence length="175" mass="19531">MRKLLLYASLTIIFVQSCTLHVHAEPTLPPVQYTAFCAKYPSDCDTHRAQSGTGLELRNIQFANSTVNAQIAPSERSKNGWDLYPSEGDCGDYAVSKRHLLLSLGGSSSQLLLAEVRHRNSGEHHLILIVLYEGSVLALDNLYEYVLPFGDAVRQYQFLRIASPDNPNVWRTSLP</sequence>
<feature type="chain" id="PRO_5042187000" description="Transglutaminase-like cysteine proteinase BTLCP" evidence="1">
    <location>
        <begin position="25"/>
        <end position="175"/>
    </location>
</feature>
<dbReference type="Gene3D" id="3.10.620.30">
    <property type="match status" value="1"/>
</dbReference>
<evidence type="ECO:0000256" key="1">
    <source>
        <dbReference type="SAM" id="SignalP"/>
    </source>
</evidence>